<dbReference type="OrthoDB" id="3642826at2759"/>
<dbReference type="Proteomes" id="UP000799753">
    <property type="component" value="Unassembled WGS sequence"/>
</dbReference>
<feature type="non-terminal residue" evidence="2">
    <location>
        <position position="1"/>
    </location>
</feature>
<feature type="compositionally biased region" description="Polar residues" evidence="1">
    <location>
        <begin position="71"/>
        <end position="81"/>
    </location>
</feature>
<proteinExistence type="predicted"/>
<protein>
    <submittedName>
        <fullName evidence="2">Uncharacterized protein</fullName>
    </submittedName>
</protein>
<dbReference type="AlphaFoldDB" id="A0A6A6RPL2"/>
<evidence type="ECO:0000313" key="2">
    <source>
        <dbReference type="EMBL" id="KAF2636521.1"/>
    </source>
</evidence>
<keyword evidence="3" id="KW-1185">Reference proteome</keyword>
<organism evidence="2 3">
    <name type="scientific">Massarina eburnea CBS 473.64</name>
    <dbReference type="NCBI Taxonomy" id="1395130"/>
    <lineage>
        <taxon>Eukaryota</taxon>
        <taxon>Fungi</taxon>
        <taxon>Dikarya</taxon>
        <taxon>Ascomycota</taxon>
        <taxon>Pezizomycotina</taxon>
        <taxon>Dothideomycetes</taxon>
        <taxon>Pleosporomycetidae</taxon>
        <taxon>Pleosporales</taxon>
        <taxon>Massarineae</taxon>
        <taxon>Massarinaceae</taxon>
        <taxon>Massarina</taxon>
    </lineage>
</organism>
<dbReference type="EMBL" id="MU006798">
    <property type="protein sequence ID" value="KAF2636521.1"/>
    <property type="molecule type" value="Genomic_DNA"/>
</dbReference>
<name>A0A6A6RPL2_9PLEO</name>
<feature type="compositionally biased region" description="Polar residues" evidence="1">
    <location>
        <begin position="1"/>
        <end position="15"/>
    </location>
</feature>
<evidence type="ECO:0000313" key="3">
    <source>
        <dbReference type="Proteomes" id="UP000799753"/>
    </source>
</evidence>
<accession>A0A6A6RPL2</accession>
<evidence type="ECO:0000256" key="1">
    <source>
        <dbReference type="SAM" id="MobiDB-lite"/>
    </source>
</evidence>
<feature type="region of interest" description="Disordered" evidence="1">
    <location>
        <begin position="69"/>
        <end position="95"/>
    </location>
</feature>
<reference evidence="2" key="1">
    <citation type="journal article" date="2020" name="Stud. Mycol.">
        <title>101 Dothideomycetes genomes: a test case for predicting lifestyles and emergence of pathogens.</title>
        <authorList>
            <person name="Haridas S."/>
            <person name="Albert R."/>
            <person name="Binder M."/>
            <person name="Bloem J."/>
            <person name="Labutti K."/>
            <person name="Salamov A."/>
            <person name="Andreopoulos B."/>
            <person name="Baker S."/>
            <person name="Barry K."/>
            <person name="Bills G."/>
            <person name="Bluhm B."/>
            <person name="Cannon C."/>
            <person name="Castanera R."/>
            <person name="Culley D."/>
            <person name="Daum C."/>
            <person name="Ezra D."/>
            <person name="Gonzalez J."/>
            <person name="Henrissat B."/>
            <person name="Kuo A."/>
            <person name="Liang C."/>
            <person name="Lipzen A."/>
            <person name="Lutzoni F."/>
            <person name="Magnuson J."/>
            <person name="Mondo S."/>
            <person name="Nolan M."/>
            <person name="Ohm R."/>
            <person name="Pangilinan J."/>
            <person name="Park H.-J."/>
            <person name="Ramirez L."/>
            <person name="Alfaro M."/>
            <person name="Sun H."/>
            <person name="Tritt A."/>
            <person name="Yoshinaga Y."/>
            <person name="Zwiers L.-H."/>
            <person name="Turgeon B."/>
            <person name="Goodwin S."/>
            <person name="Spatafora J."/>
            <person name="Crous P."/>
            <person name="Grigoriev I."/>
        </authorList>
    </citation>
    <scope>NUCLEOTIDE SEQUENCE</scope>
    <source>
        <strain evidence="2">CBS 473.64</strain>
    </source>
</reference>
<feature type="region of interest" description="Disordered" evidence="1">
    <location>
        <begin position="1"/>
        <end position="41"/>
    </location>
</feature>
<gene>
    <name evidence="2" type="ORF">P280DRAFT_409496</name>
</gene>
<sequence>VVSNGSTIAVPSMISTGEGLHPIPAPSTNPGDPDGHHEIPEPNFSATATAPCRGCSPIVQIPATGWGDNLLPSSLPTSSQAADAEPQETPDRLPQATITAGPSTIVIKPEPTNDDSSFIIGDLTTIQPAGQTLIPGGAPITISGTTFSLPASPTAVIVNGQTSTIAPNYGNIVTKTTIPYLTLFHTTYTANAAGNYVIGSGATLRPGGEAITVSGTVLSLKPGNTEVVVQGSTSFMAPVTTVVTLTRSAASDFAGGSQQVGTAAATLPYPAGARRAVDRGGNGVVESVFALGVLVVGWFAGRL</sequence>